<comment type="caution">
    <text evidence="1">The sequence shown here is derived from an EMBL/GenBank/DDBJ whole genome shotgun (WGS) entry which is preliminary data.</text>
</comment>
<accession>A0ABN7USD4</accession>
<sequence>MLVFPGSEVPATSSLNRCLGANGFCFFLKCISKNYVNNSLPLLWECKKNHQFRLSLSDVKNKGDWCQECIKLGIEFAQNLSNKRGGTCLSSSYHSRCIPLSWRCSEGHSWLAWIDSIQRETWCPHCVGKSEKLDIEYTNELAHSRNGNVYLMFISNHMNASLLLVVLKTKTIDSYIIARVSYSGDAIKTINEIMLKYPSKIHRPDFLKTLDYPTGLELEIYYLQYGFAPKYKENNTNDI</sequence>
<evidence type="ECO:0000313" key="2">
    <source>
        <dbReference type="Proteomes" id="UP000789901"/>
    </source>
</evidence>
<reference evidence="1 2" key="1">
    <citation type="submission" date="2021-06" db="EMBL/GenBank/DDBJ databases">
        <authorList>
            <person name="Kallberg Y."/>
            <person name="Tangrot J."/>
            <person name="Rosling A."/>
        </authorList>
    </citation>
    <scope>NUCLEOTIDE SEQUENCE [LARGE SCALE GENOMIC DNA]</scope>
    <source>
        <strain evidence="1 2">120-4 pot B 10/14</strain>
    </source>
</reference>
<proteinExistence type="predicted"/>
<gene>
    <name evidence="1" type="ORF">GMARGA_LOCUS9418</name>
</gene>
<dbReference type="EMBL" id="CAJVQB010005057">
    <property type="protein sequence ID" value="CAG8652277.1"/>
    <property type="molecule type" value="Genomic_DNA"/>
</dbReference>
<dbReference type="Proteomes" id="UP000789901">
    <property type="component" value="Unassembled WGS sequence"/>
</dbReference>
<organism evidence="1 2">
    <name type="scientific">Gigaspora margarita</name>
    <dbReference type="NCBI Taxonomy" id="4874"/>
    <lineage>
        <taxon>Eukaryota</taxon>
        <taxon>Fungi</taxon>
        <taxon>Fungi incertae sedis</taxon>
        <taxon>Mucoromycota</taxon>
        <taxon>Glomeromycotina</taxon>
        <taxon>Glomeromycetes</taxon>
        <taxon>Diversisporales</taxon>
        <taxon>Gigasporaceae</taxon>
        <taxon>Gigaspora</taxon>
    </lineage>
</organism>
<protein>
    <submittedName>
        <fullName evidence="1">1219_t:CDS:1</fullName>
    </submittedName>
</protein>
<keyword evidence="2" id="KW-1185">Reference proteome</keyword>
<name>A0ABN7USD4_GIGMA</name>
<evidence type="ECO:0000313" key="1">
    <source>
        <dbReference type="EMBL" id="CAG8652277.1"/>
    </source>
</evidence>